<reference evidence="2 3" key="1">
    <citation type="submission" date="2023-01" db="EMBL/GenBank/DDBJ databases">
        <title>Analysis of 21 Apiospora genomes using comparative genomics revels a genus with tremendous synthesis potential of carbohydrate active enzymes and secondary metabolites.</title>
        <authorList>
            <person name="Sorensen T."/>
        </authorList>
    </citation>
    <scope>NUCLEOTIDE SEQUENCE [LARGE SCALE GENOMIC DNA]</scope>
    <source>
        <strain evidence="2 3">CBS 135458</strain>
    </source>
</reference>
<dbReference type="Proteomes" id="UP001480595">
    <property type="component" value="Unassembled WGS sequence"/>
</dbReference>
<accession>A0ABR1VGL1</accession>
<evidence type="ECO:0000313" key="2">
    <source>
        <dbReference type="EMBL" id="KAK8070335.1"/>
    </source>
</evidence>
<proteinExistence type="predicted"/>
<dbReference type="EMBL" id="JAQQWL010000006">
    <property type="protein sequence ID" value="KAK8070335.1"/>
    <property type="molecule type" value="Genomic_DNA"/>
</dbReference>
<name>A0ABR1VGL1_9PEZI</name>
<dbReference type="GeneID" id="92091423"/>
<sequence>MLPRLRPRAHACSPTGPARQPEAGVVAAPGPPESSLRHGPLPTGDNPCAADVRSAIKEIQGVQQQLATLEETLRASLVTPHPHPLPPH</sequence>
<evidence type="ECO:0000313" key="3">
    <source>
        <dbReference type="Proteomes" id="UP001480595"/>
    </source>
</evidence>
<keyword evidence="3" id="KW-1185">Reference proteome</keyword>
<evidence type="ECO:0000256" key="1">
    <source>
        <dbReference type="SAM" id="MobiDB-lite"/>
    </source>
</evidence>
<gene>
    <name evidence="2" type="ORF">PG994_006951</name>
</gene>
<comment type="caution">
    <text evidence="2">The sequence shown here is derived from an EMBL/GenBank/DDBJ whole genome shotgun (WGS) entry which is preliminary data.</text>
</comment>
<organism evidence="2 3">
    <name type="scientific">Apiospora phragmitis</name>
    <dbReference type="NCBI Taxonomy" id="2905665"/>
    <lineage>
        <taxon>Eukaryota</taxon>
        <taxon>Fungi</taxon>
        <taxon>Dikarya</taxon>
        <taxon>Ascomycota</taxon>
        <taxon>Pezizomycotina</taxon>
        <taxon>Sordariomycetes</taxon>
        <taxon>Xylariomycetidae</taxon>
        <taxon>Amphisphaeriales</taxon>
        <taxon>Apiosporaceae</taxon>
        <taxon>Apiospora</taxon>
    </lineage>
</organism>
<feature type="region of interest" description="Disordered" evidence="1">
    <location>
        <begin position="1"/>
        <end position="48"/>
    </location>
</feature>
<dbReference type="RefSeq" id="XP_066717629.1">
    <property type="nucleotide sequence ID" value="XM_066858360.1"/>
</dbReference>
<protein>
    <submittedName>
        <fullName evidence="2">Uncharacterized protein</fullName>
    </submittedName>
</protein>